<dbReference type="AlphaFoldDB" id="A0A6H9WH16"/>
<dbReference type="SUPFAM" id="SSF54593">
    <property type="entry name" value="Glyoxalase/Bleomycin resistance protein/Dihydroxybiphenyl dioxygenase"/>
    <property type="match status" value="1"/>
</dbReference>
<dbReference type="EMBL" id="WBJY01000001">
    <property type="protein sequence ID" value="KAB1650202.1"/>
    <property type="molecule type" value="Genomic_DNA"/>
</dbReference>
<dbReference type="Gene3D" id="3.30.720.120">
    <property type="match status" value="1"/>
</dbReference>
<dbReference type="InterPro" id="IPR037523">
    <property type="entry name" value="VOC_core"/>
</dbReference>
<sequence length="202" mass="21743">MAVGRFRHSPGRRRGARGIRGSIAPRQRVARARRASPARRARRSVPRPRGSRPIPARRDPPASGTIDVMTTPQLFLTVMYRDADAGFAFLRALGFEEVLVVRNPDDERLVEHSQFRWRDTGGLMAGSVREGASHATDDAVGTASAYLVVETDAEVDAAHERALAAGGTSFAAPVDEPYGGRGCTVRDPEGNTFSIGSYAGEA</sequence>
<proteinExistence type="predicted"/>
<dbReference type="InterPro" id="IPR029068">
    <property type="entry name" value="Glyas_Bleomycin-R_OHBP_Dase"/>
</dbReference>
<name>A0A6H9WH16_9MICO</name>
<accession>A0A6H9WH16</accession>
<dbReference type="PANTHER" id="PTHR34109">
    <property type="entry name" value="BNAUNNG04460D PROTEIN-RELATED"/>
    <property type="match status" value="1"/>
</dbReference>
<protein>
    <submittedName>
        <fullName evidence="3">Glyoxalase</fullName>
    </submittedName>
</protein>
<gene>
    <name evidence="3" type="ORF">F8O04_08395</name>
</gene>
<comment type="caution">
    <text evidence="3">The sequence shown here is derived from an EMBL/GenBank/DDBJ whole genome shotgun (WGS) entry which is preliminary data.</text>
</comment>
<dbReference type="InterPro" id="IPR004360">
    <property type="entry name" value="Glyas_Fos-R_dOase_dom"/>
</dbReference>
<evidence type="ECO:0000256" key="1">
    <source>
        <dbReference type="SAM" id="MobiDB-lite"/>
    </source>
</evidence>
<dbReference type="OrthoDB" id="9809391at2"/>
<evidence type="ECO:0000259" key="2">
    <source>
        <dbReference type="PROSITE" id="PS51819"/>
    </source>
</evidence>
<evidence type="ECO:0000313" key="4">
    <source>
        <dbReference type="Proteomes" id="UP000431744"/>
    </source>
</evidence>
<feature type="region of interest" description="Disordered" evidence="1">
    <location>
        <begin position="1"/>
        <end position="66"/>
    </location>
</feature>
<reference evidence="3 4" key="1">
    <citation type="submission" date="2019-09" db="EMBL/GenBank/DDBJ databases">
        <title>Phylogeny of genus Pseudoclavibacter and closely related genus.</title>
        <authorList>
            <person name="Li Y."/>
        </authorList>
    </citation>
    <scope>NUCLEOTIDE SEQUENCE [LARGE SCALE GENOMIC DNA]</scope>
    <source>
        <strain evidence="3 4">EGI 60007</strain>
    </source>
</reference>
<feature type="compositionally biased region" description="Basic residues" evidence="1">
    <location>
        <begin position="1"/>
        <end position="17"/>
    </location>
</feature>
<feature type="domain" description="VOC" evidence="2">
    <location>
        <begin position="65"/>
        <end position="198"/>
    </location>
</feature>
<keyword evidence="4" id="KW-1185">Reference proteome</keyword>
<evidence type="ECO:0000313" key="3">
    <source>
        <dbReference type="EMBL" id="KAB1650202.1"/>
    </source>
</evidence>
<dbReference type="Pfam" id="PF00903">
    <property type="entry name" value="Glyoxalase"/>
    <property type="match status" value="1"/>
</dbReference>
<dbReference type="Gene3D" id="3.30.720.110">
    <property type="match status" value="1"/>
</dbReference>
<feature type="compositionally biased region" description="Basic residues" evidence="1">
    <location>
        <begin position="28"/>
        <end position="50"/>
    </location>
</feature>
<dbReference type="PANTHER" id="PTHR34109:SF1">
    <property type="entry name" value="VOC DOMAIN-CONTAINING PROTEIN"/>
    <property type="match status" value="1"/>
</dbReference>
<organism evidence="3 4">
    <name type="scientific">Pseudoclavibacter endophyticus</name>
    <dbReference type="NCBI Taxonomy" id="1778590"/>
    <lineage>
        <taxon>Bacteria</taxon>
        <taxon>Bacillati</taxon>
        <taxon>Actinomycetota</taxon>
        <taxon>Actinomycetes</taxon>
        <taxon>Micrococcales</taxon>
        <taxon>Microbacteriaceae</taxon>
        <taxon>Pseudoclavibacter</taxon>
    </lineage>
</organism>
<dbReference type="PROSITE" id="PS51819">
    <property type="entry name" value="VOC"/>
    <property type="match status" value="1"/>
</dbReference>
<dbReference type="Proteomes" id="UP000431744">
    <property type="component" value="Unassembled WGS sequence"/>
</dbReference>